<gene>
    <name evidence="8 12" type="primary">rplE</name>
    <name evidence="12" type="ORF">P856_135</name>
</gene>
<dbReference type="KEGG" id="efk:P856_135"/>
<protein>
    <recommendedName>
        <fullName evidence="7 8">Large ribosomal subunit protein uL5</fullName>
    </recommendedName>
</protein>
<dbReference type="PATRIC" id="fig|1401328.3.peg.127"/>
<evidence type="ECO:0000256" key="6">
    <source>
        <dbReference type="ARBA" id="ARBA00023274"/>
    </source>
</evidence>
<dbReference type="STRING" id="1401328.P856_135"/>
<dbReference type="RefSeq" id="WP_025300258.1">
    <property type="nucleotide sequence ID" value="NZ_CP006745.1"/>
</dbReference>
<comment type="function">
    <text evidence="8">This is 1 of the proteins that bind and probably mediate the attachment of the 5S RNA into the large ribosomal subunit, where it forms part of the central protuberance. In the 70S ribosome it contacts protein S13 of the 30S subunit (bridge B1b), connecting the 2 subunits; this bridge is implicated in subunit movement. Contacts the P site tRNA; the 5S rRNA and some of its associated proteins might help stabilize positioning of ribosome-bound tRNAs.</text>
</comment>
<dbReference type="PIRSF" id="PIRSF002161">
    <property type="entry name" value="Ribosomal_L5"/>
    <property type="match status" value="1"/>
</dbReference>
<evidence type="ECO:0000313" key="13">
    <source>
        <dbReference type="Proteomes" id="UP000018700"/>
    </source>
</evidence>
<feature type="domain" description="Large ribosomal subunit protein uL5 N-terminal" evidence="10">
    <location>
        <begin position="24"/>
        <end position="80"/>
    </location>
</feature>
<keyword evidence="5 8" id="KW-0689">Ribosomal protein</keyword>
<dbReference type="InterPro" id="IPR031309">
    <property type="entry name" value="Ribosomal_uL5_C"/>
</dbReference>
<keyword evidence="3 8" id="KW-0699">rRNA-binding</keyword>
<dbReference type="OrthoDB" id="9806626at2"/>
<evidence type="ECO:0000259" key="10">
    <source>
        <dbReference type="Pfam" id="PF00281"/>
    </source>
</evidence>
<dbReference type="Pfam" id="PF00281">
    <property type="entry name" value="Ribosomal_L5"/>
    <property type="match status" value="1"/>
</dbReference>
<dbReference type="NCBIfam" id="NF000585">
    <property type="entry name" value="PRK00010.1"/>
    <property type="match status" value="1"/>
</dbReference>
<dbReference type="HOGENOM" id="CLU_061015_2_1_5"/>
<keyword evidence="6 8" id="KW-0687">Ribonucleoprotein</keyword>
<dbReference type="GO" id="GO:0006412">
    <property type="term" value="P:translation"/>
    <property type="evidence" value="ECO:0007669"/>
    <property type="project" value="UniProtKB-UniRule"/>
</dbReference>
<evidence type="ECO:0000256" key="8">
    <source>
        <dbReference type="HAMAP-Rule" id="MF_01333"/>
    </source>
</evidence>
<evidence type="ECO:0000256" key="2">
    <source>
        <dbReference type="ARBA" id="ARBA00022555"/>
    </source>
</evidence>
<dbReference type="GO" id="GO:1990904">
    <property type="term" value="C:ribonucleoprotein complex"/>
    <property type="evidence" value="ECO:0007669"/>
    <property type="project" value="UniProtKB-KW"/>
</dbReference>
<keyword evidence="2 8" id="KW-0820">tRNA-binding</keyword>
<evidence type="ECO:0000256" key="7">
    <source>
        <dbReference type="ARBA" id="ARBA00035245"/>
    </source>
</evidence>
<evidence type="ECO:0000256" key="1">
    <source>
        <dbReference type="ARBA" id="ARBA00008553"/>
    </source>
</evidence>
<name>V9TUK7_9PROT</name>
<keyword evidence="13" id="KW-1185">Reference proteome</keyword>
<dbReference type="InterPro" id="IPR020929">
    <property type="entry name" value="Ribosomal_uL5_CS"/>
</dbReference>
<evidence type="ECO:0000313" key="12">
    <source>
        <dbReference type="EMBL" id="AHC73373.1"/>
    </source>
</evidence>
<dbReference type="AlphaFoldDB" id="V9TUK7"/>
<dbReference type="InterPro" id="IPR022803">
    <property type="entry name" value="Ribosomal_uL5_dom_sf"/>
</dbReference>
<dbReference type="Proteomes" id="UP000018700">
    <property type="component" value="Chromosome"/>
</dbReference>
<dbReference type="PANTHER" id="PTHR11994">
    <property type="entry name" value="60S RIBOSOMAL PROTEIN L11-RELATED"/>
    <property type="match status" value="1"/>
</dbReference>
<reference evidence="12 13" key="1">
    <citation type="journal article" date="2013" name="PLoS ONE">
        <title>Bacterial endosymbiosis in a chordate host: long-term co-evolution and conservation of secondary metabolism.</title>
        <authorList>
            <person name="Kwan J.C."/>
            <person name="Schmidt E.W."/>
        </authorList>
    </citation>
    <scope>NUCLEOTIDE SEQUENCE [LARGE SCALE GENOMIC DNA]</scope>
    <source>
        <strain evidence="13">faulkneri L5</strain>
    </source>
</reference>
<proteinExistence type="inferred from homology"/>
<accession>V9TUK7</accession>
<evidence type="ECO:0000256" key="3">
    <source>
        <dbReference type="ARBA" id="ARBA00022730"/>
    </source>
</evidence>
<dbReference type="EMBL" id="CP006745">
    <property type="protein sequence ID" value="AHC73373.1"/>
    <property type="molecule type" value="Genomic_DNA"/>
</dbReference>
<evidence type="ECO:0000259" key="11">
    <source>
        <dbReference type="Pfam" id="PF00673"/>
    </source>
</evidence>
<dbReference type="SUPFAM" id="SSF55282">
    <property type="entry name" value="RL5-like"/>
    <property type="match status" value="1"/>
</dbReference>
<dbReference type="GO" id="GO:0019843">
    <property type="term" value="F:rRNA binding"/>
    <property type="evidence" value="ECO:0007669"/>
    <property type="project" value="UniProtKB-UniRule"/>
</dbReference>
<dbReference type="eggNOG" id="COG0094">
    <property type="taxonomic scope" value="Bacteria"/>
</dbReference>
<evidence type="ECO:0000256" key="9">
    <source>
        <dbReference type="RuleBase" id="RU003930"/>
    </source>
</evidence>
<dbReference type="Pfam" id="PF00673">
    <property type="entry name" value="Ribosomal_L5_C"/>
    <property type="match status" value="1"/>
</dbReference>
<evidence type="ECO:0000256" key="5">
    <source>
        <dbReference type="ARBA" id="ARBA00022980"/>
    </source>
</evidence>
<comment type="subunit">
    <text evidence="8">Part of the 50S ribosomal subunit; part of the 5S rRNA/L5/L18/L25 subcomplex. Contacts the 5S rRNA and the P site tRNA. Forms a bridge to the 30S subunit in the 70S ribosome.</text>
</comment>
<dbReference type="PROSITE" id="PS00358">
    <property type="entry name" value="RIBOSOMAL_L5"/>
    <property type="match status" value="1"/>
</dbReference>
<dbReference type="HAMAP" id="MF_01333_B">
    <property type="entry name" value="Ribosomal_uL5_B"/>
    <property type="match status" value="1"/>
</dbReference>
<dbReference type="GO" id="GO:0005840">
    <property type="term" value="C:ribosome"/>
    <property type="evidence" value="ECO:0007669"/>
    <property type="project" value="UniProtKB-KW"/>
</dbReference>
<sequence>MTRLYKEYIERIRPNLQFTFGYNNVHQIPKVLKVILNMSVGEAVRDSKKIQAAINEVALIAGQKPVVTRAKKSIASFKLRANTPIGVKVTLRRDRMYEFLDRLINIALPRVRDFRGLNPKSFDGRGNYSMGIREQIVFPEIDYDKVDSIKGMDIIVVTSANTDNEARELLKNFHFPFIN</sequence>
<evidence type="ECO:0000256" key="4">
    <source>
        <dbReference type="ARBA" id="ARBA00022884"/>
    </source>
</evidence>
<comment type="similarity">
    <text evidence="1 8 9">Belongs to the universal ribosomal protein uL5 family.</text>
</comment>
<dbReference type="InterPro" id="IPR002132">
    <property type="entry name" value="Ribosomal_uL5"/>
</dbReference>
<dbReference type="FunFam" id="3.30.1440.10:FF:000001">
    <property type="entry name" value="50S ribosomal protein L5"/>
    <property type="match status" value="1"/>
</dbReference>
<dbReference type="InterPro" id="IPR031310">
    <property type="entry name" value="Ribosomal_uL5_N"/>
</dbReference>
<feature type="domain" description="Large ribosomal subunit protein uL5 C-terminal" evidence="11">
    <location>
        <begin position="84"/>
        <end position="177"/>
    </location>
</feature>
<dbReference type="GO" id="GO:0003735">
    <property type="term" value="F:structural constituent of ribosome"/>
    <property type="evidence" value="ECO:0007669"/>
    <property type="project" value="InterPro"/>
</dbReference>
<dbReference type="InterPro" id="IPR020930">
    <property type="entry name" value="Ribosomal_uL5_bac-type"/>
</dbReference>
<dbReference type="GO" id="GO:0000049">
    <property type="term" value="F:tRNA binding"/>
    <property type="evidence" value="ECO:0007669"/>
    <property type="project" value="UniProtKB-UniRule"/>
</dbReference>
<dbReference type="Gene3D" id="3.30.1440.10">
    <property type="match status" value="1"/>
</dbReference>
<organism evidence="12 13">
    <name type="scientific">Candidatus Endolissoclinum faulkneri L5</name>
    <dbReference type="NCBI Taxonomy" id="1401328"/>
    <lineage>
        <taxon>Bacteria</taxon>
        <taxon>Pseudomonadati</taxon>
        <taxon>Pseudomonadota</taxon>
        <taxon>Alphaproteobacteria</taxon>
        <taxon>Rhodospirillales</taxon>
        <taxon>Rhodospirillaceae</taxon>
        <taxon>Candidatus Endolissoclinum</taxon>
    </lineage>
</organism>
<keyword evidence="4 8" id="KW-0694">RNA-binding</keyword>